<comment type="caution">
    <text evidence="3">The sequence shown here is derived from an EMBL/GenBank/DDBJ whole genome shotgun (WGS) entry which is preliminary data.</text>
</comment>
<sequence length="318" mass="31411">MTVITGIGAAVRGVHRPADLLLDLLPPGGDDPVTRLKGRGLRYKDRATKLALCAGGDALAAAGLLLDPGLAVPGESVGVVASTNYGNVDTVCATVSVIAESGYGATSPMMLPATASNVTASWLAISYGLRGVNLTLCNGGTSGLDALHWARTMIDAGRVERMLVVGVEPANEMVERLAGPVFDGAVALVLESAGSAAARGARPLARLDGYARRGTHEQAVAAVLGPSPAVGLWCAPERREASQVDGARVHDLTALLGPCSGALGVAQCVAGAAWLGAGGPGAVLASTAGPDAAAAALLTSAGTSAAATARPATAGAAR</sequence>
<dbReference type="EMBL" id="JAATEP010000048">
    <property type="protein sequence ID" value="NJP96342.1"/>
    <property type="molecule type" value="Genomic_DNA"/>
</dbReference>
<keyword evidence="4" id="KW-1185">Reference proteome</keyword>
<dbReference type="InterPro" id="IPR016039">
    <property type="entry name" value="Thiolase-like"/>
</dbReference>
<evidence type="ECO:0000259" key="2">
    <source>
        <dbReference type="Pfam" id="PF00109"/>
    </source>
</evidence>
<dbReference type="Proteomes" id="UP000696294">
    <property type="component" value="Unassembled WGS sequence"/>
</dbReference>
<dbReference type="Gene3D" id="3.40.47.10">
    <property type="match status" value="2"/>
</dbReference>
<feature type="domain" description="Beta-ketoacyl synthase-like N-terminal" evidence="2">
    <location>
        <begin position="35"/>
        <end position="168"/>
    </location>
</feature>
<organism evidence="3 4">
    <name type="scientific">Nonomuraea composti</name>
    <dbReference type="NCBI Taxonomy" id="2720023"/>
    <lineage>
        <taxon>Bacteria</taxon>
        <taxon>Bacillati</taxon>
        <taxon>Actinomycetota</taxon>
        <taxon>Actinomycetes</taxon>
        <taxon>Streptosporangiales</taxon>
        <taxon>Streptosporangiaceae</taxon>
        <taxon>Nonomuraea</taxon>
    </lineage>
</organism>
<dbReference type="Pfam" id="PF00109">
    <property type="entry name" value="ketoacyl-synt"/>
    <property type="match status" value="1"/>
</dbReference>
<name>A0ABX1BJ50_9ACTN</name>
<proteinExistence type="predicted"/>
<evidence type="ECO:0000313" key="3">
    <source>
        <dbReference type="EMBL" id="NJP96342.1"/>
    </source>
</evidence>
<dbReference type="InterPro" id="IPR014030">
    <property type="entry name" value="Ketoacyl_synth_N"/>
</dbReference>
<dbReference type="InterPro" id="IPR000794">
    <property type="entry name" value="Beta-ketoacyl_synthase"/>
</dbReference>
<reference evidence="3 4" key="1">
    <citation type="submission" date="2020-03" db="EMBL/GenBank/DDBJ databases">
        <title>WGS of actinomycetes isolated from Thailand.</title>
        <authorList>
            <person name="Thawai C."/>
        </authorList>
    </citation>
    <scope>NUCLEOTIDE SEQUENCE [LARGE SCALE GENOMIC DNA]</scope>
    <source>
        <strain evidence="3 4">FMUSA5-5</strain>
    </source>
</reference>
<dbReference type="PANTHER" id="PTHR11712">
    <property type="entry name" value="POLYKETIDE SYNTHASE-RELATED"/>
    <property type="match status" value="1"/>
</dbReference>
<protein>
    <submittedName>
        <fullName evidence="3">Beta-ketoacyl synthase</fullName>
    </submittedName>
</protein>
<gene>
    <name evidence="3" type="ORF">HCN51_44105</name>
</gene>
<dbReference type="RefSeq" id="WP_168017944.1">
    <property type="nucleotide sequence ID" value="NZ_JAATEP010000048.1"/>
</dbReference>
<evidence type="ECO:0000256" key="1">
    <source>
        <dbReference type="ARBA" id="ARBA00022679"/>
    </source>
</evidence>
<dbReference type="SUPFAM" id="SSF53901">
    <property type="entry name" value="Thiolase-like"/>
    <property type="match status" value="1"/>
</dbReference>
<accession>A0ABX1BJ50</accession>
<evidence type="ECO:0000313" key="4">
    <source>
        <dbReference type="Proteomes" id="UP000696294"/>
    </source>
</evidence>
<keyword evidence="1" id="KW-0808">Transferase</keyword>
<dbReference type="PANTHER" id="PTHR11712:SF336">
    <property type="entry name" value="3-OXOACYL-[ACYL-CARRIER-PROTEIN] SYNTHASE, MITOCHONDRIAL"/>
    <property type="match status" value="1"/>
</dbReference>